<dbReference type="GO" id="GO:0004527">
    <property type="term" value="F:exonuclease activity"/>
    <property type="evidence" value="ECO:0007669"/>
    <property type="project" value="UniProtKB-ARBA"/>
</dbReference>
<proteinExistence type="predicted"/>
<dbReference type="EMBL" id="CP073041">
    <property type="protein sequence ID" value="UXE62538.1"/>
    <property type="molecule type" value="Genomic_DNA"/>
</dbReference>
<evidence type="ECO:0000259" key="1">
    <source>
        <dbReference type="SMART" id="SM00479"/>
    </source>
</evidence>
<dbReference type="CDD" id="cd06127">
    <property type="entry name" value="DEDDh"/>
    <property type="match status" value="1"/>
</dbReference>
<reference evidence="2" key="1">
    <citation type="submission" date="2021-04" db="EMBL/GenBank/DDBJ databases">
        <title>Genome sequence of Woronichinia naegeliana from Washington state freshwater lake bloom.</title>
        <authorList>
            <person name="Dreher T.W."/>
        </authorList>
    </citation>
    <scope>NUCLEOTIDE SEQUENCE</scope>
    <source>
        <strain evidence="2">WA131</strain>
    </source>
</reference>
<accession>A0A977KZ53</accession>
<name>A0A977KZ53_9CYAN</name>
<dbReference type="Pfam" id="PF00929">
    <property type="entry name" value="RNase_T"/>
    <property type="match status" value="1"/>
</dbReference>
<dbReference type="SUPFAM" id="SSF53098">
    <property type="entry name" value="Ribonuclease H-like"/>
    <property type="match status" value="1"/>
</dbReference>
<dbReference type="GO" id="GO:0003676">
    <property type="term" value="F:nucleic acid binding"/>
    <property type="evidence" value="ECO:0007669"/>
    <property type="project" value="InterPro"/>
</dbReference>
<dbReference type="SMART" id="SM00479">
    <property type="entry name" value="EXOIII"/>
    <property type="match status" value="1"/>
</dbReference>
<sequence>MKEFPNFIVVDTEGKESLREIAVIDAQGQLIYEAFAKENPENDGKPLKVKPLKQILQEFFLLANHQLVIFHSARHDLNVLRQSCYKTGIPYFTLSTDCTFELSQQYLQGLSNYSLEYLSQKLGLKVNNQYFDPEQAHTARYDALFTYQLYCKIRQQKSMNQSPISINPFSSSRVDNPFQDHLDLKSIYQAEFERLKWIINDIKQDKNHQSKGAVVIGEPGSGKTHLMMRLAKELLQVNRLLFIRHPNNPKAVLYHIYSRILESFVYKISEIGYTQLEFLLAHSFVKLISHTSLISLNQKDQDIMNAVRSNPLNLYEHLRTETSQKKKSYWEHIEKRTNEWWMSEYGIAGYAPKIIKGIIKFCRYSDRRYKELVTRWLAAEELTEGELELIGLDNWSEELSKEAFSLEAIAVFSKLSLLDEPLIIIFDQLELLGLEQNETLLLNFGEAVKEIFTHVPNSLIILNLFPDRWQQFQGKLDNSIIDRVSQNQVLLNRPTDEKLKEILIIKAQAVGLELEKLFTASEITRILNHGSIRSILNSAAEHYLHKIRGIPLSPPLTSSQTHLSSIEKENVSLNKRLTQLEKEFQSFKHLFQTLSQALLEFPSSCSESTPSLPTSIGPNLVQEFLIKNRLILEQDYDKLQIITDTDDVGKFKVITEAFQLAGNFTIDYLRFGKKKLPEHLVIQHQNHRQAIAFLNLDGTFFTNRIKNFNELVILHKDIQFSIWRDRRKDKIIGKVGQEEIEKLKNAANGRFCMMEKEDRLDFELLYKLVTDIYNRDLEIDLEKALSIVKIELQNSWLMEILLDPS</sequence>
<dbReference type="InterPro" id="IPR012337">
    <property type="entry name" value="RNaseH-like_sf"/>
</dbReference>
<dbReference type="SUPFAM" id="SSF52540">
    <property type="entry name" value="P-loop containing nucleoside triphosphate hydrolases"/>
    <property type="match status" value="2"/>
</dbReference>
<dbReference type="Proteomes" id="UP001065613">
    <property type="component" value="Chromosome"/>
</dbReference>
<gene>
    <name evidence="2" type="ORF">KA717_07195</name>
</gene>
<feature type="domain" description="Exonuclease" evidence="1">
    <location>
        <begin position="6"/>
        <end position="159"/>
    </location>
</feature>
<dbReference type="Gene3D" id="3.30.420.10">
    <property type="entry name" value="Ribonuclease H-like superfamily/Ribonuclease H"/>
    <property type="match status" value="1"/>
</dbReference>
<dbReference type="InterPro" id="IPR027417">
    <property type="entry name" value="P-loop_NTPase"/>
</dbReference>
<dbReference type="KEGG" id="wna:KA717_07195"/>
<organism evidence="2">
    <name type="scientific">Woronichinia naegeliana WA131</name>
    <dbReference type="NCBI Taxonomy" id="2824559"/>
    <lineage>
        <taxon>Bacteria</taxon>
        <taxon>Bacillati</taxon>
        <taxon>Cyanobacteriota</taxon>
        <taxon>Cyanophyceae</taxon>
        <taxon>Synechococcales</taxon>
        <taxon>Coelosphaeriaceae</taxon>
        <taxon>Woronichinia</taxon>
    </lineage>
</organism>
<dbReference type="InterPro" id="IPR036397">
    <property type="entry name" value="RNaseH_sf"/>
</dbReference>
<dbReference type="InterPro" id="IPR013520">
    <property type="entry name" value="Ribonucl_H"/>
</dbReference>
<dbReference type="AlphaFoldDB" id="A0A977KZ53"/>
<evidence type="ECO:0000313" key="2">
    <source>
        <dbReference type="EMBL" id="UXE62538.1"/>
    </source>
</evidence>
<dbReference type="Gene3D" id="3.40.50.300">
    <property type="entry name" value="P-loop containing nucleotide triphosphate hydrolases"/>
    <property type="match status" value="1"/>
</dbReference>
<protein>
    <recommendedName>
        <fullName evidence="1">Exonuclease domain-containing protein</fullName>
    </recommendedName>
</protein>